<keyword evidence="1" id="KW-1133">Transmembrane helix</keyword>
<feature type="transmembrane region" description="Helical" evidence="1">
    <location>
        <begin position="32"/>
        <end position="49"/>
    </location>
</feature>
<dbReference type="RefSeq" id="WP_281043157.1">
    <property type="nucleotide sequence ID" value="NZ_JARYGZ010000001.1"/>
</dbReference>
<evidence type="ECO:0000256" key="2">
    <source>
        <dbReference type="SAM" id="SignalP"/>
    </source>
</evidence>
<feature type="chain" id="PRO_5045486562" description="Lectin-like protein BA14k" evidence="2">
    <location>
        <begin position="28"/>
        <end position="112"/>
    </location>
</feature>
<sequence>MRKPILAVVTAATLAAGTIGMAAPAEARVSTGTAVAAGILGLGVGAAIASDHPRRAYYDDGYYAPPPPPPAPVYYAPPPPPPAYSYEYVQRCRVVEHWSPYYGRYVRDRRCY</sequence>
<evidence type="ECO:0000256" key="1">
    <source>
        <dbReference type="SAM" id="Phobius"/>
    </source>
</evidence>
<organism evidence="3 4">
    <name type="scientific">Sphingomonas oryzagri</name>
    <dbReference type="NCBI Taxonomy" id="3042314"/>
    <lineage>
        <taxon>Bacteria</taxon>
        <taxon>Pseudomonadati</taxon>
        <taxon>Pseudomonadota</taxon>
        <taxon>Alphaproteobacteria</taxon>
        <taxon>Sphingomonadales</taxon>
        <taxon>Sphingomonadaceae</taxon>
        <taxon>Sphingomonas</taxon>
    </lineage>
</organism>
<reference evidence="3" key="1">
    <citation type="submission" date="2023-04" db="EMBL/GenBank/DDBJ databases">
        <title>Sphingomonas sp. MAHUQ-71 isolated from rice field.</title>
        <authorList>
            <person name="Huq M.A."/>
        </authorList>
    </citation>
    <scope>NUCLEOTIDE SEQUENCE</scope>
    <source>
        <strain evidence="3">MAHUQ-71</strain>
    </source>
</reference>
<keyword evidence="4" id="KW-1185">Reference proteome</keyword>
<feature type="signal peptide" evidence="2">
    <location>
        <begin position="1"/>
        <end position="27"/>
    </location>
</feature>
<keyword evidence="2" id="KW-0732">Signal</keyword>
<evidence type="ECO:0000313" key="3">
    <source>
        <dbReference type="EMBL" id="MDH7637815.1"/>
    </source>
</evidence>
<evidence type="ECO:0008006" key="5">
    <source>
        <dbReference type="Google" id="ProtNLM"/>
    </source>
</evidence>
<dbReference type="EMBL" id="JARYGZ010000001">
    <property type="protein sequence ID" value="MDH7637815.1"/>
    <property type="molecule type" value="Genomic_DNA"/>
</dbReference>
<accession>A0ABT6MXN4</accession>
<keyword evidence="1" id="KW-0812">Transmembrane</keyword>
<name>A0ABT6MXN4_9SPHN</name>
<dbReference type="Proteomes" id="UP001160625">
    <property type="component" value="Unassembled WGS sequence"/>
</dbReference>
<comment type="caution">
    <text evidence="3">The sequence shown here is derived from an EMBL/GenBank/DDBJ whole genome shotgun (WGS) entry which is preliminary data.</text>
</comment>
<gene>
    <name evidence="3" type="ORF">QGN17_03635</name>
</gene>
<keyword evidence="1" id="KW-0472">Membrane</keyword>
<protein>
    <recommendedName>
        <fullName evidence="5">Lectin-like protein BA14k</fullName>
    </recommendedName>
</protein>
<evidence type="ECO:0000313" key="4">
    <source>
        <dbReference type="Proteomes" id="UP001160625"/>
    </source>
</evidence>
<proteinExistence type="predicted"/>